<dbReference type="OrthoDB" id="1165032at2"/>
<dbReference type="RefSeq" id="WP_068223478.1">
    <property type="nucleotide sequence ID" value="NZ_CP139724.1"/>
</dbReference>
<reference evidence="2 3" key="1">
    <citation type="submission" date="2016-01" db="EMBL/GenBank/DDBJ databases">
        <title>Genome sequencing of Roseivirga spongicola UST030701-084.</title>
        <authorList>
            <person name="Selvaratnam C."/>
            <person name="Thevarajoo S."/>
            <person name="Goh K.M."/>
            <person name="Ee R."/>
            <person name="Chan K.-G."/>
            <person name="Chong C.S."/>
        </authorList>
    </citation>
    <scope>NUCLEOTIDE SEQUENCE [LARGE SCALE GENOMIC DNA]</scope>
    <source>
        <strain evidence="2 3">UST030701-084</strain>
    </source>
</reference>
<accession>A0A150X5R8</accession>
<dbReference type="AlphaFoldDB" id="A0A150X5R8"/>
<evidence type="ECO:0000313" key="2">
    <source>
        <dbReference type="EMBL" id="KYG74077.1"/>
    </source>
</evidence>
<evidence type="ECO:0000313" key="3">
    <source>
        <dbReference type="Proteomes" id="UP000075606"/>
    </source>
</evidence>
<dbReference type="EMBL" id="LRPC01000028">
    <property type="protein sequence ID" value="KYG74077.1"/>
    <property type="molecule type" value="Genomic_DNA"/>
</dbReference>
<comment type="caution">
    <text evidence="2">The sequence shown here is derived from an EMBL/GenBank/DDBJ whole genome shotgun (WGS) entry which is preliminary data.</text>
</comment>
<proteinExistence type="predicted"/>
<dbReference type="STRING" id="333140.AWW68_15580"/>
<feature type="chain" id="PRO_5007574244" description="Lipoprotein" evidence="1">
    <location>
        <begin position="19"/>
        <end position="136"/>
    </location>
</feature>
<evidence type="ECO:0000256" key="1">
    <source>
        <dbReference type="SAM" id="SignalP"/>
    </source>
</evidence>
<protein>
    <recommendedName>
        <fullName evidence="4">Lipoprotein</fullName>
    </recommendedName>
</protein>
<keyword evidence="1" id="KW-0732">Signal</keyword>
<name>A0A150X5R8_9BACT</name>
<organism evidence="2 3">
    <name type="scientific">Roseivirga spongicola</name>
    <dbReference type="NCBI Taxonomy" id="333140"/>
    <lineage>
        <taxon>Bacteria</taxon>
        <taxon>Pseudomonadati</taxon>
        <taxon>Bacteroidota</taxon>
        <taxon>Cytophagia</taxon>
        <taxon>Cytophagales</taxon>
        <taxon>Roseivirgaceae</taxon>
        <taxon>Roseivirga</taxon>
    </lineage>
</organism>
<sequence>MKRYILFLLTLLAFSSCGEDEISMLSAPCNQDLVCTEELRYLSYKAMLDGKPVVLDNYYVKNLDNGNLYQESSLNDHLDEGQYVVVSDVRLSEIKKTGTILRFFGIKNNEIVLQQDFTVGHDCCHIIPLSGPFVEQ</sequence>
<keyword evidence="3" id="KW-1185">Reference proteome</keyword>
<evidence type="ECO:0008006" key="4">
    <source>
        <dbReference type="Google" id="ProtNLM"/>
    </source>
</evidence>
<feature type="signal peptide" evidence="1">
    <location>
        <begin position="1"/>
        <end position="18"/>
    </location>
</feature>
<dbReference type="Proteomes" id="UP000075606">
    <property type="component" value="Unassembled WGS sequence"/>
</dbReference>
<dbReference type="PROSITE" id="PS51257">
    <property type="entry name" value="PROKAR_LIPOPROTEIN"/>
    <property type="match status" value="1"/>
</dbReference>
<gene>
    <name evidence="2" type="ORF">AWW68_15580</name>
</gene>